<gene>
    <name evidence="1" type="ORF">UFOVP724_148</name>
</gene>
<organism evidence="1">
    <name type="scientific">uncultured Caudovirales phage</name>
    <dbReference type="NCBI Taxonomy" id="2100421"/>
    <lineage>
        <taxon>Viruses</taxon>
        <taxon>Duplodnaviria</taxon>
        <taxon>Heunggongvirae</taxon>
        <taxon>Uroviricota</taxon>
        <taxon>Caudoviricetes</taxon>
        <taxon>Peduoviridae</taxon>
        <taxon>Maltschvirus</taxon>
        <taxon>Maltschvirus maltsch</taxon>
    </lineage>
</organism>
<accession>A0A6J5NSP5</accession>
<protein>
    <submittedName>
        <fullName evidence="1">Uncharacterized protein</fullName>
    </submittedName>
</protein>
<evidence type="ECO:0000313" key="1">
    <source>
        <dbReference type="EMBL" id="CAB4160321.1"/>
    </source>
</evidence>
<proteinExistence type="predicted"/>
<sequence length="576" mass="67390">MILSNEIINKYIDEAKMFKNRLININDDIDISRNVTPSMKGSLLNTNLTELNTNVLRLYQYIYLHNLTLEDGIKPIVNNNNLQNINSFKSFKEELERIEHDLLKTKLKNKYPTSSFYIVNDFQDSNSNSRYLLNDPKTNLVMNFNQICNGSKQTLTLNEVSNLKIKPKEIYIKNDECNCHLWEMDNLYNLTDENKNFRCVVRKKRTNVFSNVDMENSAALLTIVFDFKNIRKLNSLKINENSISKMILEKDDIRFWNVSKKRYESITNSSDYIDGNLVFFNTIETSKIKITLKQLAFLDINQNYDSNALPVDLRDQSNKDDSYYYYYDMSISEIEFYYSVYRSQSIYRSNLLYGFNKPQSISFEENYLFYDNSTMIEKYLYVITYGDKETMFLNEKGVSIRDFSRAKPSFEGILPITNDYIYSEIALPSFFKDNYAYCKLTFIPNISTLRLNNEVIDLFNSKGEQITTISDFTAGLYYLKIPNYSYTKSYLIDYEIDTSEKCILTNGFSLENGSIIVPETLQESIGFIQPIIIMRNKSNFNDSTKVIKNYGLIVEEKEVSNNIINYDIFIAETKGV</sequence>
<dbReference type="EMBL" id="LR796696">
    <property type="protein sequence ID" value="CAB4160321.1"/>
    <property type="molecule type" value="Genomic_DNA"/>
</dbReference>
<name>A0A6J5NSP5_9CAUD</name>
<reference evidence="1" key="1">
    <citation type="submission" date="2020-04" db="EMBL/GenBank/DDBJ databases">
        <authorList>
            <person name="Chiriac C."/>
            <person name="Salcher M."/>
            <person name="Ghai R."/>
            <person name="Kavagutti S V."/>
        </authorList>
    </citation>
    <scope>NUCLEOTIDE SEQUENCE</scope>
</reference>